<dbReference type="PANTHER" id="PTHR30471:SF3">
    <property type="entry name" value="UPF0758 PROTEIN YEES-RELATED"/>
    <property type="match status" value="1"/>
</dbReference>
<dbReference type="EMBL" id="JBHSBV010000004">
    <property type="protein sequence ID" value="MFC4201607.1"/>
    <property type="molecule type" value="Genomic_DNA"/>
</dbReference>
<accession>A0ABV8P1A4</accession>
<evidence type="ECO:0000256" key="3">
    <source>
        <dbReference type="ARBA" id="ARBA00022801"/>
    </source>
</evidence>
<dbReference type="Pfam" id="PF04002">
    <property type="entry name" value="RadC"/>
    <property type="match status" value="1"/>
</dbReference>
<evidence type="ECO:0000313" key="7">
    <source>
        <dbReference type="EMBL" id="MFC4201607.1"/>
    </source>
</evidence>
<keyword evidence="8" id="KW-1185">Reference proteome</keyword>
<keyword evidence="1" id="KW-0645">Protease</keyword>
<proteinExistence type="predicted"/>
<dbReference type="PANTHER" id="PTHR30471">
    <property type="entry name" value="DNA REPAIR PROTEIN RADC"/>
    <property type="match status" value="1"/>
</dbReference>
<evidence type="ECO:0000256" key="4">
    <source>
        <dbReference type="ARBA" id="ARBA00022833"/>
    </source>
</evidence>
<reference evidence="8" key="1">
    <citation type="journal article" date="2019" name="Int. J. Syst. Evol. Microbiol.">
        <title>The Global Catalogue of Microorganisms (GCM) 10K type strain sequencing project: providing services to taxonomists for standard genome sequencing and annotation.</title>
        <authorList>
            <consortium name="The Broad Institute Genomics Platform"/>
            <consortium name="The Broad Institute Genome Sequencing Center for Infectious Disease"/>
            <person name="Wu L."/>
            <person name="Ma J."/>
        </authorList>
    </citation>
    <scope>NUCLEOTIDE SEQUENCE [LARGE SCALE GENOMIC DNA]</scope>
    <source>
        <strain evidence="8">LMG 24813</strain>
    </source>
</reference>
<dbReference type="InterPro" id="IPR025657">
    <property type="entry name" value="RadC_JAB"/>
</dbReference>
<dbReference type="InterPro" id="IPR020891">
    <property type="entry name" value="UPF0758_CS"/>
</dbReference>
<keyword evidence="4" id="KW-0862">Zinc</keyword>
<organism evidence="7 8">
    <name type="scientific">Candidimonas humi</name>
    <dbReference type="NCBI Taxonomy" id="683355"/>
    <lineage>
        <taxon>Bacteria</taxon>
        <taxon>Pseudomonadati</taxon>
        <taxon>Pseudomonadota</taxon>
        <taxon>Betaproteobacteria</taxon>
        <taxon>Burkholderiales</taxon>
        <taxon>Alcaligenaceae</taxon>
        <taxon>Candidimonas</taxon>
    </lineage>
</organism>
<evidence type="ECO:0000256" key="1">
    <source>
        <dbReference type="ARBA" id="ARBA00022670"/>
    </source>
</evidence>
<dbReference type="PROSITE" id="PS01302">
    <property type="entry name" value="UPF0758"/>
    <property type="match status" value="1"/>
</dbReference>
<dbReference type="PROSITE" id="PS50249">
    <property type="entry name" value="MPN"/>
    <property type="match status" value="1"/>
</dbReference>
<protein>
    <submittedName>
        <fullName evidence="7">RadC family protein</fullName>
    </submittedName>
</protein>
<dbReference type="Proteomes" id="UP001595848">
    <property type="component" value="Unassembled WGS sequence"/>
</dbReference>
<evidence type="ECO:0000313" key="8">
    <source>
        <dbReference type="Proteomes" id="UP001595848"/>
    </source>
</evidence>
<dbReference type="RefSeq" id="WP_217965524.1">
    <property type="nucleotide sequence ID" value="NZ_JAHTBN010000007.1"/>
</dbReference>
<gene>
    <name evidence="7" type="ORF">ACFOY1_11645</name>
</gene>
<dbReference type="InterPro" id="IPR001405">
    <property type="entry name" value="UPF0758"/>
</dbReference>
<dbReference type="CDD" id="cd08071">
    <property type="entry name" value="MPN_DUF2466"/>
    <property type="match status" value="1"/>
</dbReference>
<evidence type="ECO:0000256" key="2">
    <source>
        <dbReference type="ARBA" id="ARBA00022723"/>
    </source>
</evidence>
<keyword evidence="2" id="KW-0479">Metal-binding</keyword>
<keyword evidence="3" id="KW-0378">Hydrolase</keyword>
<sequence length="177" mass="18992">MERVSDSAALSYDNMDAGQTLYVRSTSGQYQAATDSDVLAAARVAAETLIGEQVDMSNPGVVKRYFQAKLSGVGHEVAAVLYLNTRCKVIRYMEMSHGTLTQASVYPREIVKAALRLDAAAIIMSHNHPSGTLEPSAADLTLTRQLKHALALVDVRFLDHIIVAGASATSLAELGQM</sequence>
<feature type="domain" description="MPN" evidence="6">
    <location>
        <begin position="55"/>
        <end position="177"/>
    </location>
</feature>
<evidence type="ECO:0000256" key="5">
    <source>
        <dbReference type="ARBA" id="ARBA00023049"/>
    </source>
</evidence>
<dbReference type="InterPro" id="IPR037518">
    <property type="entry name" value="MPN"/>
</dbReference>
<evidence type="ECO:0000259" key="6">
    <source>
        <dbReference type="PROSITE" id="PS50249"/>
    </source>
</evidence>
<comment type="caution">
    <text evidence="7">The sequence shown here is derived from an EMBL/GenBank/DDBJ whole genome shotgun (WGS) entry which is preliminary data.</text>
</comment>
<keyword evidence="5" id="KW-0482">Metalloprotease</keyword>
<name>A0ABV8P1A4_9BURK</name>